<reference evidence="11 12" key="1">
    <citation type="submission" date="2022-03" db="EMBL/GenBank/DDBJ databases">
        <title>Metagenome-assembled genomes from swine fecal metagenomes.</title>
        <authorList>
            <person name="Holman D.B."/>
            <person name="Kommadath A."/>
        </authorList>
    </citation>
    <scope>NUCLEOTIDE SEQUENCE [LARGE SCALE GENOMIC DNA]</scope>
    <source>
        <strain evidence="11">SUG147</strain>
    </source>
</reference>
<dbReference type="InterPro" id="IPR027417">
    <property type="entry name" value="P-loop_NTPase"/>
</dbReference>
<feature type="binding site" evidence="7">
    <location>
        <begin position="329"/>
        <end position="332"/>
    </location>
    <ligand>
        <name>GTP</name>
        <dbReference type="ChEBI" id="CHEBI:37565"/>
    </ligand>
</feature>
<dbReference type="InterPro" id="IPR025121">
    <property type="entry name" value="GTPase_HflX_N"/>
</dbReference>
<comment type="function">
    <text evidence="6">GTPase that associates with the 50S ribosomal subunit and may have a role during protein synthesis or ribosome biogenesis.</text>
</comment>
<dbReference type="InterPro" id="IPR006073">
    <property type="entry name" value="GTP-bd"/>
</dbReference>
<feature type="binding site" evidence="7">
    <location>
        <begin position="263"/>
        <end position="266"/>
    </location>
    <ligand>
        <name>GTP</name>
        <dbReference type="ChEBI" id="CHEBI:37565"/>
    </ligand>
</feature>
<dbReference type="PANTHER" id="PTHR10229">
    <property type="entry name" value="GTP-BINDING PROTEIN HFLX"/>
    <property type="match status" value="1"/>
</dbReference>
<evidence type="ECO:0000259" key="10">
    <source>
        <dbReference type="PROSITE" id="PS51705"/>
    </source>
</evidence>
<dbReference type="GO" id="GO:0005525">
    <property type="term" value="F:GTP binding"/>
    <property type="evidence" value="ECO:0007669"/>
    <property type="project" value="UniProtKB-UniRule"/>
</dbReference>
<dbReference type="GO" id="GO:0003924">
    <property type="term" value="F:GTPase activity"/>
    <property type="evidence" value="ECO:0007669"/>
    <property type="project" value="UniProtKB-UniRule"/>
</dbReference>
<feature type="binding site" evidence="7">
    <location>
        <begin position="354"/>
        <end position="356"/>
    </location>
    <ligand>
        <name>GTP</name>
        <dbReference type="ChEBI" id="CHEBI:37565"/>
    </ligand>
</feature>
<name>A0AAE3FHF4_9BACT</name>
<keyword evidence="5 6" id="KW-0342">GTP-binding</keyword>
<evidence type="ECO:0000256" key="6">
    <source>
        <dbReference type="HAMAP-Rule" id="MF_00900"/>
    </source>
</evidence>
<dbReference type="Gene3D" id="3.40.50.11060">
    <property type="entry name" value="GTPase HflX, N-terminal domain"/>
    <property type="match status" value="1"/>
</dbReference>
<dbReference type="InterPro" id="IPR016496">
    <property type="entry name" value="GTPase_HflX"/>
</dbReference>
<evidence type="ECO:0000256" key="8">
    <source>
        <dbReference type="PIRSR" id="PIRSR006809-2"/>
    </source>
</evidence>
<dbReference type="InterPro" id="IPR030394">
    <property type="entry name" value="G_HFLX_dom"/>
</dbReference>
<dbReference type="FunFam" id="3.40.50.11060:FF:000001">
    <property type="entry name" value="GTPase HflX"/>
    <property type="match status" value="1"/>
</dbReference>
<accession>A0AAE3FHF4</accession>
<evidence type="ECO:0000256" key="9">
    <source>
        <dbReference type="SAM" id="Coils"/>
    </source>
</evidence>
<feature type="binding site" evidence="7">
    <location>
        <begin position="241"/>
        <end position="245"/>
    </location>
    <ligand>
        <name>GTP</name>
        <dbReference type="ChEBI" id="CHEBI:37565"/>
    </ligand>
</feature>
<evidence type="ECO:0000256" key="3">
    <source>
        <dbReference type="ARBA" id="ARBA00022741"/>
    </source>
</evidence>
<keyword evidence="4 8" id="KW-0460">Magnesium</keyword>
<feature type="binding site" evidence="8">
    <location>
        <position position="223"/>
    </location>
    <ligand>
        <name>Mg(2+)</name>
        <dbReference type="ChEBI" id="CHEBI:18420"/>
    </ligand>
</feature>
<dbReference type="GO" id="GO:0043022">
    <property type="term" value="F:ribosome binding"/>
    <property type="evidence" value="ECO:0007669"/>
    <property type="project" value="TreeGrafter"/>
</dbReference>
<dbReference type="NCBIfam" id="TIGR00231">
    <property type="entry name" value="small_GTP"/>
    <property type="match status" value="1"/>
</dbReference>
<dbReference type="PROSITE" id="PS51705">
    <property type="entry name" value="G_HFLX"/>
    <property type="match status" value="1"/>
</dbReference>
<dbReference type="Pfam" id="PF01926">
    <property type="entry name" value="MMR_HSR1"/>
    <property type="match status" value="1"/>
</dbReference>
<dbReference type="SUPFAM" id="SSF52540">
    <property type="entry name" value="P-loop containing nucleoside triphosphate hydrolases"/>
    <property type="match status" value="1"/>
</dbReference>
<protein>
    <recommendedName>
        <fullName evidence="6">GTPase HflX</fullName>
    </recommendedName>
    <alternativeName>
        <fullName evidence="6">GTP-binding protein HflX</fullName>
    </alternativeName>
</protein>
<dbReference type="GO" id="GO:0005737">
    <property type="term" value="C:cytoplasm"/>
    <property type="evidence" value="ECO:0007669"/>
    <property type="project" value="UniProtKB-SubCell"/>
</dbReference>
<dbReference type="AlphaFoldDB" id="A0AAE3FHF4"/>
<feature type="domain" description="Hflx-type G" evidence="10">
    <location>
        <begin position="210"/>
        <end position="376"/>
    </location>
</feature>
<proteinExistence type="inferred from homology"/>
<keyword evidence="1 6" id="KW-0963">Cytoplasm</keyword>
<comment type="similarity">
    <text evidence="6">Belongs to the TRAFAC class OBG-HflX-like GTPase superfamily. HflX GTPase family.</text>
</comment>
<comment type="subunit">
    <text evidence="6">Monomer. Associates with the 50S ribosomal subunit.</text>
</comment>
<dbReference type="InterPro" id="IPR042108">
    <property type="entry name" value="GTPase_HflX_N_sf"/>
</dbReference>
<evidence type="ECO:0000256" key="5">
    <source>
        <dbReference type="ARBA" id="ARBA00023134"/>
    </source>
</evidence>
<dbReference type="PIRSF" id="PIRSF006809">
    <property type="entry name" value="GTP-binding_hflX_prd"/>
    <property type="match status" value="1"/>
</dbReference>
<organism evidence="11 12">
    <name type="scientific">Candidatus Colimorpha enterica</name>
    <dbReference type="NCBI Taxonomy" id="3083063"/>
    <lineage>
        <taxon>Bacteria</taxon>
        <taxon>Pseudomonadati</taxon>
        <taxon>Bacteroidota</taxon>
        <taxon>Bacteroidia</taxon>
        <taxon>Bacteroidales</taxon>
        <taxon>Candidatus Colimorpha</taxon>
    </lineage>
</organism>
<evidence type="ECO:0000313" key="12">
    <source>
        <dbReference type="Proteomes" id="UP001139365"/>
    </source>
</evidence>
<dbReference type="InterPro" id="IPR005225">
    <property type="entry name" value="Small_GTP-bd"/>
</dbReference>
<keyword evidence="3 6" id="KW-0547">Nucleotide-binding</keyword>
<dbReference type="HAMAP" id="MF_00900">
    <property type="entry name" value="GTPase_HflX"/>
    <property type="match status" value="1"/>
</dbReference>
<dbReference type="EMBL" id="JALEMU010000096">
    <property type="protein sequence ID" value="MCI5755874.1"/>
    <property type="molecule type" value="Genomic_DNA"/>
</dbReference>
<feature type="binding site" evidence="7">
    <location>
        <begin position="216"/>
        <end position="223"/>
    </location>
    <ligand>
        <name>GTP</name>
        <dbReference type="ChEBI" id="CHEBI:37565"/>
    </ligand>
</feature>
<dbReference type="GO" id="GO:0046872">
    <property type="term" value="F:metal ion binding"/>
    <property type="evidence" value="ECO:0007669"/>
    <property type="project" value="UniProtKB-KW"/>
</dbReference>
<gene>
    <name evidence="6 11" type="primary">hflX</name>
    <name evidence="11" type="ORF">MR241_06215</name>
</gene>
<evidence type="ECO:0000256" key="2">
    <source>
        <dbReference type="ARBA" id="ARBA00022723"/>
    </source>
</evidence>
<comment type="caution">
    <text evidence="11">The sequence shown here is derived from an EMBL/GenBank/DDBJ whole genome shotgun (WGS) entry which is preliminary data.</text>
</comment>
<evidence type="ECO:0000256" key="1">
    <source>
        <dbReference type="ARBA" id="ARBA00022490"/>
    </source>
</evidence>
<dbReference type="Gene3D" id="6.10.250.2860">
    <property type="match status" value="1"/>
</dbReference>
<evidence type="ECO:0000256" key="4">
    <source>
        <dbReference type="ARBA" id="ARBA00022842"/>
    </source>
</evidence>
<feature type="binding site" evidence="8">
    <location>
        <position position="243"/>
    </location>
    <ligand>
        <name>Mg(2+)</name>
        <dbReference type="ChEBI" id="CHEBI:18420"/>
    </ligand>
</feature>
<dbReference type="Pfam" id="PF16360">
    <property type="entry name" value="GTP-bdg_M"/>
    <property type="match status" value="1"/>
</dbReference>
<dbReference type="Proteomes" id="UP001139365">
    <property type="component" value="Unassembled WGS sequence"/>
</dbReference>
<feature type="coiled-coil region" evidence="9">
    <location>
        <begin position="169"/>
        <end position="203"/>
    </location>
</feature>
<evidence type="ECO:0000313" key="11">
    <source>
        <dbReference type="EMBL" id="MCI5755874.1"/>
    </source>
</evidence>
<dbReference type="PANTHER" id="PTHR10229:SF0">
    <property type="entry name" value="GTP-BINDING PROTEIN 6-RELATED"/>
    <property type="match status" value="1"/>
</dbReference>
<dbReference type="Gene3D" id="3.40.50.300">
    <property type="entry name" value="P-loop containing nucleotide triphosphate hydrolases"/>
    <property type="match status" value="1"/>
</dbReference>
<dbReference type="InterPro" id="IPR032305">
    <property type="entry name" value="GTP-bd_M"/>
</dbReference>
<comment type="subcellular location">
    <subcellularLocation>
        <location evidence="6">Cytoplasm</location>
    </subcellularLocation>
    <text evidence="6">May associate with membranes.</text>
</comment>
<sequence>MEITGKIDTERAATVGIITYDNPEDEVNASLDELERLLETAGGRAVIRLVQSKENPDVRTFLGSGKMKELAELCRGNDVTLVVCDSELSPSQIRNMEDILDSGDPERPIRVIDRSMLILDIFALHATSAEGKLQVELAQLKYTAPRLIGKGIEMSRQGGGNIAMRGPGETKLESDRRHIRRRMQALEGEIAAIEQRRATQRKQRDRSGICRAAIVGYTNAGKSTLLNRLTDAGILAEDKLFATLDPTTRKFTLPGGTDVLLVDTVGFIRNLPHHLIKAFRSTLDEAVYADIVIMMTDASDPEAPAQLSVTENLLCELGASGKPTLCVFNKCDLEGDTIPSPPRSVLQENVFYVSAKTGENIGALVSRLEEVVNEKTSRVTFVIPMAKQDVVAKLYRFAKVEEVTYDGDNAVVTAICDGKAKGMFREYAAKPE</sequence>
<keyword evidence="9" id="KW-0175">Coiled coil</keyword>
<keyword evidence="2 8" id="KW-0479">Metal-binding</keyword>
<dbReference type="NCBIfam" id="TIGR03156">
    <property type="entry name" value="GTP_HflX"/>
    <property type="match status" value="1"/>
</dbReference>
<comment type="cofactor">
    <cofactor evidence="8">
        <name>Mg(2+)</name>
        <dbReference type="ChEBI" id="CHEBI:18420"/>
    </cofactor>
</comment>
<dbReference type="CDD" id="cd01878">
    <property type="entry name" value="HflX"/>
    <property type="match status" value="1"/>
</dbReference>
<evidence type="ECO:0000256" key="7">
    <source>
        <dbReference type="PIRSR" id="PIRSR006809-1"/>
    </source>
</evidence>
<dbReference type="Pfam" id="PF13167">
    <property type="entry name" value="GTP-bdg_N"/>
    <property type="match status" value="1"/>
</dbReference>